<dbReference type="AlphaFoldDB" id="A0AAD8IAT7"/>
<reference evidence="3" key="2">
    <citation type="submission" date="2023-05" db="EMBL/GenBank/DDBJ databases">
        <authorList>
            <person name="Schelkunov M.I."/>
        </authorList>
    </citation>
    <scope>NUCLEOTIDE SEQUENCE</scope>
    <source>
        <strain evidence="3">Hsosn_3</strain>
        <tissue evidence="3">Leaf</tissue>
    </source>
</reference>
<keyword evidence="4" id="KW-1185">Reference proteome</keyword>
<feature type="domain" description="LOB" evidence="2">
    <location>
        <begin position="4"/>
        <end position="53"/>
    </location>
</feature>
<proteinExistence type="inferred from homology"/>
<evidence type="ECO:0000259" key="2">
    <source>
        <dbReference type="Pfam" id="PF03195"/>
    </source>
</evidence>
<protein>
    <recommendedName>
        <fullName evidence="2">LOB domain-containing protein</fullName>
    </recommendedName>
</protein>
<dbReference type="PANTHER" id="PTHR31304">
    <property type="entry name" value="LOB DOMAIN-CONTAINING PROTEIN 38"/>
    <property type="match status" value="1"/>
</dbReference>
<sequence>MRMSCNGCRGLGKICTEDCSIRPCLRWINSPDSQAYATVFLAKFYGLDGLMNLNGTTLMYYDFVQVPKGQVFVALVWRDPKANDFKVVKIVNAFKVAESVVADVYSLGTDSWKTSNNNDVIFTNSVSDSQWVFLNVQVFGESIAIFTKSSTLSGLNMWALKEGDTNKARWEKKINPPKIENYRWNVLCMRSNGEVLLGNWSRDGRLL</sequence>
<evidence type="ECO:0000313" key="4">
    <source>
        <dbReference type="Proteomes" id="UP001237642"/>
    </source>
</evidence>
<accession>A0AAD8IAT7</accession>
<dbReference type="Pfam" id="PF03195">
    <property type="entry name" value="LOB"/>
    <property type="match status" value="1"/>
</dbReference>
<organism evidence="3 4">
    <name type="scientific">Heracleum sosnowskyi</name>
    <dbReference type="NCBI Taxonomy" id="360622"/>
    <lineage>
        <taxon>Eukaryota</taxon>
        <taxon>Viridiplantae</taxon>
        <taxon>Streptophyta</taxon>
        <taxon>Embryophyta</taxon>
        <taxon>Tracheophyta</taxon>
        <taxon>Spermatophyta</taxon>
        <taxon>Magnoliopsida</taxon>
        <taxon>eudicotyledons</taxon>
        <taxon>Gunneridae</taxon>
        <taxon>Pentapetalae</taxon>
        <taxon>asterids</taxon>
        <taxon>campanulids</taxon>
        <taxon>Apiales</taxon>
        <taxon>Apiaceae</taxon>
        <taxon>Apioideae</taxon>
        <taxon>apioid superclade</taxon>
        <taxon>Tordylieae</taxon>
        <taxon>Tordyliinae</taxon>
        <taxon>Heracleum</taxon>
    </lineage>
</organism>
<dbReference type="GO" id="GO:0010468">
    <property type="term" value="P:regulation of gene expression"/>
    <property type="evidence" value="ECO:0007669"/>
    <property type="project" value="TreeGrafter"/>
</dbReference>
<reference evidence="3" key="1">
    <citation type="submission" date="2023-02" db="EMBL/GenBank/DDBJ databases">
        <title>Genome of toxic invasive species Heracleum sosnowskyi carries increased number of genes despite the absence of recent whole-genome duplications.</title>
        <authorList>
            <person name="Schelkunov M."/>
            <person name="Shtratnikova V."/>
            <person name="Makarenko M."/>
            <person name="Klepikova A."/>
            <person name="Omelchenko D."/>
            <person name="Novikova G."/>
            <person name="Obukhova E."/>
            <person name="Bogdanov V."/>
            <person name="Penin A."/>
            <person name="Logacheva M."/>
        </authorList>
    </citation>
    <scope>NUCLEOTIDE SEQUENCE</scope>
    <source>
        <strain evidence="3">Hsosn_3</strain>
        <tissue evidence="3">Leaf</tissue>
    </source>
</reference>
<dbReference type="EMBL" id="JAUIZM010000005">
    <property type="protein sequence ID" value="KAK1382314.1"/>
    <property type="molecule type" value="Genomic_DNA"/>
</dbReference>
<comment type="similarity">
    <text evidence="1">Belongs to the LOB domain-containing protein family.</text>
</comment>
<dbReference type="PANTHER" id="PTHR31304:SF73">
    <property type="entry name" value="OS01G0511000 PROTEIN"/>
    <property type="match status" value="1"/>
</dbReference>
<name>A0AAD8IAT7_9APIA</name>
<evidence type="ECO:0000256" key="1">
    <source>
        <dbReference type="ARBA" id="ARBA00005474"/>
    </source>
</evidence>
<dbReference type="InterPro" id="IPR004883">
    <property type="entry name" value="LOB"/>
</dbReference>
<evidence type="ECO:0000313" key="3">
    <source>
        <dbReference type="EMBL" id="KAK1382314.1"/>
    </source>
</evidence>
<gene>
    <name evidence="3" type="ORF">POM88_020049</name>
</gene>
<dbReference type="Proteomes" id="UP001237642">
    <property type="component" value="Unassembled WGS sequence"/>
</dbReference>
<comment type="caution">
    <text evidence="3">The sequence shown here is derived from an EMBL/GenBank/DDBJ whole genome shotgun (WGS) entry which is preliminary data.</text>
</comment>